<dbReference type="PROSITE" id="PS50949">
    <property type="entry name" value="HTH_GNTR"/>
    <property type="match status" value="1"/>
</dbReference>
<dbReference type="Proteomes" id="UP000469545">
    <property type="component" value="Unassembled WGS sequence"/>
</dbReference>
<evidence type="ECO:0000259" key="4">
    <source>
        <dbReference type="PROSITE" id="PS50949"/>
    </source>
</evidence>
<dbReference type="InterPro" id="IPR000524">
    <property type="entry name" value="Tscrpt_reg_HTH_GntR"/>
</dbReference>
<proteinExistence type="predicted"/>
<dbReference type="InterPro" id="IPR036390">
    <property type="entry name" value="WH_DNA-bd_sf"/>
</dbReference>
<evidence type="ECO:0000313" key="5">
    <source>
        <dbReference type="EMBL" id="NEB22128.1"/>
    </source>
</evidence>
<evidence type="ECO:0000256" key="1">
    <source>
        <dbReference type="ARBA" id="ARBA00023015"/>
    </source>
</evidence>
<keyword evidence="6" id="KW-1185">Reference proteome</keyword>
<evidence type="ECO:0000313" key="6">
    <source>
        <dbReference type="Proteomes" id="UP000469545"/>
    </source>
</evidence>
<dbReference type="InterPro" id="IPR036388">
    <property type="entry name" value="WH-like_DNA-bd_sf"/>
</dbReference>
<dbReference type="Pfam" id="PF00392">
    <property type="entry name" value="GntR"/>
    <property type="match status" value="1"/>
</dbReference>
<dbReference type="AlphaFoldDB" id="A0A6N9UX03"/>
<evidence type="ECO:0000256" key="3">
    <source>
        <dbReference type="ARBA" id="ARBA00023163"/>
    </source>
</evidence>
<organism evidence="5 6">
    <name type="scientific">Streptomyces coelicoflavus</name>
    <dbReference type="NCBI Taxonomy" id="285562"/>
    <lineage>
        <taxon>Bacteria</taxon>
        <taxon>Bacillati</taxon>
        <taxon>Actinomycetota</taxon>
        <taxon>Actinomycetes</taxon>
        <taxon>Kitasatosporales</taxon>
        <taxon>Streptomycetaceae</taxon>
        <taxon>Streptomyces</taxon>
    </lineage>
</organism>
<reference evidence="5 6" key="1">
    <citation type="submission" date="2020-01" db="EMBL/GenBank/DDBJ databases">
        <title>Insect and environment-associated Actinomycetes.</title>
        <authorList>
            <person name="Currrie C."/>
            <person name="Chevrette M."/>
            <person name="Carlson C."/>
            <person name="Stubbendieck R."/>
            <person name="Wendt-Pienkowski E."/>
        </authorList>
    </citation>
    <scope>NUCLEOTIDE SEQUENCE [LARGE SCALE GENOMIC DNA]</scope>
    <source>
        <strain evidence="5 6">SID14172</strain>
    </source>
</reference>
<dbReference type="GO" id="GO:0003677">
    <property type="term" value="F:DNA binding"/>
    <property type="evidence" value="ECO:0007669"/>
    <property type="project" value="UniProtKB-KW"/>
</dbReference>
<dbReference type="SUPFAM" id="SSF46785">
    <property type="entry name" value="Winged helix' DNA-binding domain"/>
    <property type="match status" value="1"/>
</dbReference>
<protein>
    <submittedName>
        <fullName evidence="5">GntR family transcriptional regulator</fullName>
    </submittedName>
</protein>
<dbReference type="EMBL" id="JAAGMB010000897">
    <property type="protein sequence ID" value="NEB22128.1"/>
    <property type="molecule type" value="Genomic_DNA"/>
</dbReference>
<sequence length="80" mass="9118">MAEDIRERIISGEFPDGTPLPIGPELCREYEIGRSTLEKVRVFLREEGLIRTGQSVRPEPCVTSHCTPDRCIVTYKKENV</sequence>
<dbReference type="Gene3D" id="1.10.10.10">
    <property type="entry name" value="Winged helix-like DNA-binding domain superfamily/Winged helix DNA-binding domain"/>
    <property type="match status" value="1"/>
</dbReference>
<accession>A0A6N9UX03</accession>
<dbReference type="RefSeq" id="WP_164143452.1">
    <property type="nucleotide sequence ID" value="NZ_JAAGMB010000897.1"/>
</dbReference>
<feature type="domain" description="HTH gntR-type" evidence="4">
    <location>
        <begin position="1"/>
        <end position="65"/>
    </location>
</feature>
<keyword evidence="2" id="KW-0238">DNA-binding</keyword>
<dbReference type="GO" id="GO:0003700">
    <property type="term" value="F:DNA-binding transcription factor activity"/>
    <property type="evidence" value="ECO:0007669"/>
    <property type="project" value="InterPro"/>
</dbReference>
<evidence type="ECO:0000256" key="2">
    <source>
        <dbReference type="ARBA" id="ARBA00023125"/>
    </source>
</evidence>
<keyword evidence="1" id="KW-0805">Transcription regulation</keyword>
<name>A0A6N9UX03_9ACTN</name>
<comment type="caution">
    <text evidence="5">The sequence shown here is derived from an EMBL/GenBank/DDBJ whole genome shotgun (WGS) entry which is preliminary data.</text>
</comment>
<gene>
    <name evidence="5" type="ORF">G3I46_37480</name>
</gene>
<keyword evidence="3" id="KW-0804">Transcription</keyword>